<keyword evidence="2" id="KW-1185">Reference proteome</keyword>
<evidence type="ECO:0000313" key="1">
    <source>
        <dbReference type="EMBL" id="QEG22651.1"/>
    </source>
</evidence>
<protein>
    <submittedName>
        <fullName evidence="1">Uncharacterized protein</fullName>
    </submittedName>
</protein>
<proteinExistence type="predicted"/>
<name>A0A5B9PIS3_9BACT</name>
<evidence type="ECO:0000313" key="2">
    <source>
        <dbReference type="Proteomes" id="UP000322214"/>
    </source>
</evidence>
<dbReference type="EMBL" id="CP042912">
    <property type="protein sequence ID" value="QEG22651.1"/>
    <property type="molecule type" value="Genomic_DNA"/>
</dbReference>
<sequence>MIPFSVPDEFSDGKRSWELVPGEPTNADNSLIGKFFEQQPDLIGSPDWTGNPEKYVCSTARSLKRFYWFSGNSENPSWNAIEFNGSKFQQLGGIGAPGIEASE</sequence>
<dbReference type="RefSeq" id="WP_148618830.1">
    <property type="nucleotide sequence ID" value="NZ_CP042912.1"/>
</dbReference>
<organism evidence="1 2">
    <name type="scientific">Mariniblastus fucicola</name>
    <dbReference type="NCBI Taxonomy" id="980251"/>
    <lineage>
        <taxon>Bacteria</taxon>
        <taxon>Pseudomonadati</taxon>
        <taxon>Planctomycetota</taxon>
        <taxon>Planctomycetia</taxon>
        <taxon>Pirellulales</taxon>
        <taxon>Pirellulaceae</taxon>
        <taxon>Mariniblastus</taxon>
    </lineage>
</organism>
<dbReference type="Proteomes" id="UP000322214">
    <property type="component" value="Chromosome"/>
</dbReference>
<accession>A0A5B9PIS3</accession>
<gene>
    <name evidence="1" type="ORF">MFFC18_25340</name>
</gene>
<reference evidence="1 2" key="1">
    <citation type="submission" date="2019-08" db="EMBL/GenBank/DDBJ databases">
        <title>Deep-cultivation of Planctomycetes and their phenomic and genomic characterization uncovers novel biology.</title>
        <authorList>
            <person name="Wiegand S."/>
            <person name="Jogler M."/>
            <person name="Boedeker C."/>
            <person name="Pinto D."/>
            <person name="Vollmers J."/>
            <person name="Rivas-Marin E."/>
            <person name="Kohn T."/>
            <person name="Peeters S.H."/>
            <person name="Heuer A."/>
            <person name="Rast P."/>
            <person name="Oberbeckmann S."/>
            <person name="Bunk B."/>
            <person name="Jeske O."/>
            <person name="Meyerdierks A."/>
            <person name="Storesund J.E."/>
            <person name="Kallscheuer N."/>
            <person name="Luecker S."/>
            <person name="Lage O.M."/>
            <person name="Pohl T."/>
            <person name="Merkel B.J."/>
            <person name="Hornburger P."/>
            <person name="Mueller R.-W."/>
            <person name="Bruemmer F."/>
            <person name="Labrenz M."/>
            <person name="Spormann A.M."/>
            <person name="Op den Camp H."/>
            <person name="Overmann J."/>
            <person name="Amann R."/>
            <person name="Jetten M.S.M."/>
            <person name="Mascher T."/>
            <person name="Medema M.H."/>
            <person name="Devos D.P."/>
            <person name="Kaster A.-K."/>
            <person name="Ovreas L."/>
            <person name="Rohde M."/>
            <person name="Galperin M.Y."/>
            <person name="Jogler C."/>
        </authorList>
    </citation>
    <scope>NUCLEOTIDE SEQUENCE [LARGE SCALE GENOMIC DNA]</scope>
    <source>
        <strain evidence="1 2">FC18</strain>
    </source>
</reference>
<dbReference type="AlphaFoldDB" id="A0A5B9PIS3"/>
<dbReference type="STRING" id="980251.GCA_001642875_02163"/>
<dbReference type="KEGG" id="mff:MFFC18_25340"/>